<comment type="subcellular location">
    <subcellularLocation>
        <location evidence="1">Membrane</location>
        <topology evidence="1">Single-pass membrane protein</topology>
    </subcellularLocation>
</comment>
<evidence type="ECO:0000256" key="1">
    <source>
        <dbReference type="ARBA" id="ARBA00004167"/>
    </source>
</evidence>
<dbReference type="Gene3D" id="3.30.479.30">
    <property type="entry name" value="Band 7 domain"/>
    <property type="match status" value="1"/>
</dbReference>
<dbReference type="InterPro" id="IPR001107">
    <property type="entry name" value="Band_7"/>
</dbReference>
<protein>
    <recommendedName>
        <fullName evidence="2">Band 7 domain-containing protein</fullName>
    </recommendedName>
</protein>
<proteinExistence type="predicted"/>
<reference evidence="3" key="2">
    <citation type="submission" date="2020-09" db="EMBL/GenBank/DDBJ databases">
        <authorList>
            <person name="Sun Q."/>
            <person name="Kim S."/>
        </authorList>
    </citation>
    <scope>NUCLEOTIDE SEQUENCE</scope>
    <source>
        <strain evidence="3">KCTC 32296</strain>
    </source>
</reference>
<dbReference type="GO" id="GO:0016020">
    <property type="term" value="C:membrane"/>
    <property type="evidence" value="ECO:0007669"/>
    <property type="project" value="UniProtKB-SubCell"/>
</dbReference>
<sequence>MNVFNMSKGGSGSGAGGPRKVNMNIVLIGAAAVLALMGLASCGQTIQPGNVGVKIRTLGPSAGVDPVPLRSGWHINLPGERIAEFPVIQRTYTYTRESDERGPENEEVAFSDNNALPMTADVQLVMRIDPAKAPALYTRYRLSFDQMFEGPIRNDVRSAIAAETELVSVEFLYRGGRQQVIQKALARVNRKWEPQGVNVSQLDWIGTIRYPQVILDSIQAKTKADADASAATAQVAVSKAQADAKIEEARGQAEANRLIAQSIAASPGVVQLRAIEKWDGKLPQVTGSATPFINLKNAE</sequence>
<dbReference type="PANTHER" id="PTHR42911:SF1">
    <property type="entry name" value="MODULATOR OF FTSH PROTEASE HFLC"/>
    <property type="match status" value="1"/>
</dbReference>
<reference evidence="3" key="1">
    <citation type="journal article" date="2014" name="Int. J. Syst. Evol. Microbiol.">
        <title>Complete genome sequence of Corynebacterium casei LMG S-19264T (=DSM 44701T), isolated from a smear-ripened cheese.</title>
        <authorList>
            <consortium name="US DOE Joint Genome Institute (JGI-PGF)"/>
            <person name="Walter F."/>
            <person name="Albersmeier A."/>
            <person name="Kalinowski J."/>
            <person name="Ruckert C."/>
        </authorList>
    </citation>
    <scope>NUCLEOTIDE SEQUENCE</scope>
    <source>
        <strain evidence="3">KCTC 32296</strain>
    </source>
</reference>
<comment type="caution">
    <text evidence="3">The sequence shown here is derived from an EMBL/GenBank/DDBJ whole genome shotgun (WGS) entry which is preliminary data.</text>
</comment>
<evidence type="ECO:0000259" key="2">
    <source>
        <dbReference type="Pfam" id="PF01145"/>
    </source>
</evidence>
<name>A0A918Q6C5_9CAUL</name>
<dbReference type="Proteomes" id="UP000662572">
    <property type="component" value="Unassembled WGS sequence"/>
</dbReference>
<organism evidence="3 4">
    <name type="scientific">Asticcacaulis endophyticus</name>
    <dbReference type="NCBI Taxonomy" id="1395890"/>
    <lineage>
        <taxon>Bacteria</taxon>
        <taxon>Pseudomonadati</taxon>
        <taxon>Pseudomonadota</taxon>
        <taxon>Alphaproteobacteria</taxon>
        <taxon>Caulobacterales</taxon>
        <taxon>Caulobacteraceae</taxon>
        <taxon>Asticcacaulis</taxon>
    </lineage>
</organism>
<evidence type="ECO:0000313" key="3">
    <source>
        <dbReference type="EMBL" id="GGZ33658.1"/>
    </source>
</evidence>
<dbReference type="EMBL" id="BMZB01000002">
    <property type="protein sequence ID" value="GGZ33658.1"/>
    <property type="molecule type" value="Genomic_DNA"/>
</dbReference>
<dbReference type="AlphaFoldDB" id="A0A918Q6C5"/>
<dbReference type="Pfam" id="PF01145">
    <property type="entry name" value="Band_7"/>
    <property type="match status" value="1"/>
</dbReference>
<dbReference type="InterPro" id="IPR036013">
    <property type="entry name" value="Band_7/SPFH_dom_sf"/>
</dbReference>
<gene>
    <name evidence="3" type="ORF">GCM10011273_20020</name>
</gene>
<dbReference type="RefSeq" id="WP_229807681.1">
    <property type="nucleotide sequence ID" value="NZ_BMZB01000002.1"/>
</dbReference>
<accession>A0A918Q6C5</accession>
<dbReference type="PANTHER" id="PTHR42911">
    <property type="entry name" value="MODULATOR OF FTSH PROTEASE HFLC"/>
    <property type="match status" value="1"/>
</dbReference>
<keyword evidence="4" id="KW-1185">Reference proteome</keyword>
<feature type="domain" description="Band 7" evidence="2">
    <location>
        <begin position="45"/>
        <end position="244"/>
    </location>
</feature>
<evidence type="ECO:0000313" key="4">
    <source>
        <dbReference type="Proteomes" id="UP000662572"/>
    </source>
</evidence>